<dbReference type="SUPFAM" id="SSF46894">
    <property type="entry name" value="C-terminal effector domain of the bipartite response regulators"/>
    <property type="match status" value="1"/>
</dbReference>
<keyword evidence="3" id="KW-0804">Transcription</keyword>
<dbReference type="GO" id="GO:0003677">
    <property type="term" value="F:DNA binding"/>
    <property type="evidence" value="ECO:0007669"/>
    <property type="project" value="UniProtKB-KW"/>
</dbReference>
<protein>
    <submittedName>
        <fullName evidence="5">Regulatory protein, LuxR:Response regulator receiver</fullName>
    </submittedName>
</protein>
<evidence type="ECO:0000313" key="6">
    <source>
        <dbReference type="Proteomes" id="UP000028933"/>
    </source>
</evidence>
<feature type="domain" description="HTH luxR-type" evidence="4">
    <location>
        <begin position="196"/>
        <end position="261"/>
    </location>
</feature>
<evidence type="ECO:0000256" key="3">
    <source>
        <dbReference type="ARBA" id="ARBA00023163"/>
    </source>
</evidence>
<dbReference type="AlphaFoldDB" id="A0A077EG68"/>
<dbReference type="KEGG" id="eao:BD94_1793"/>
<keyword evidence="2" id="KW-0238">DNA-binding</keyword>
<dbReference type="EMBL" id="CP007547">
    <property type="protein sequence ID" value="AIL45568.1"/>
    <property type="molecule type" value="Genomic_DNA"/>
</dbReference>
<gene>
    <name evidence="5" type="ORF">BD94_1793</name>
</gene>
<dbReference type="PROSITE" id="PS50043">
    <property type="entry name" value="HTH_LUXR_2"/>
    <property type="match status" value="1"/>
</dbReference>
<evidence type="ECO:0000259" key="4">
    <source>
        <dbReference type="PROSITE" id="PS50043"/>
    </source>
</evidence>
<reference evidence="5" key="2">
    <citation type="journal article" date="2015" name="Genome Biol. Evol.">
        <title>Complete Genome Sequence and Transcriptomic Analysis of the Novel Pathogen Elizabethkingia anophelis in Response to Oxidative Stress.</title>
        <authorList>
            <person name="Li Y."/>
            <person name="Liu Y."/>
            <person name="Chew S.C."/>
            <person name="Tay M."/>
            <person name="Salido M.M."/>
            <person name="Teo J."/>
            <person name="Lauro F.M."/>
            <person name="Givskov M."/>
            <person name="Yang L."/>
        </authorList>
    </citation>
    <scope>NUCLEOTIDE SEQUENCE</scope>
    <source>
        <strain evidence="5">NUHP1</strain>
    </source>
</reference>
<dbReference type="RefSeq" id="WP_024564514.1">
    <property type="nucleotide sequence ID" value="NZ_CP007547.1"/>
</dbReference>
<dbReference type="Proteomes" id="UP000028933">
    <property type="component" value="Chromosome"/>
</dbReference>
<evidence type="ECO:0000256" key="1">
    <source>
        <dbReference type="ARBA" id="ARBA00023015"/>
    </source>
</evidence>
<accession>A0A077EG68</accession>
<dbReference type="SMART" id="SM00421">
    <property type="entry name" value="HTH_LUXR"/>
    <property type="match status" value="1"/>
</dbReference>
<dbReference type="CDD" id="cd06170">
    <property type="entry name" value="LuxR_C_like"/>
    <property type="match status" value="1"/>
</dbReference>
<dbReference type="eggNOG" id="COG2197">
    <property type="taxonomic scope" value="Bacteria"/>
</dbReference>
<dbReference type="Pfam" id="PF00196">
    <property type="entry name" value="GerE"/>
    <property type="match status" value="1"/>
</dbReference>
<keyword evidence="1" id="KW-0805">Transcription regulation</keyword>
<evidence type="ECO:0000256" key="2">
    <source>
        <dbReference type="ARBA" id="ARBA00023125"/>
    </source>
</evidence>
<dbReference type="PROSITE" id="PS00622">
    <property type="entry name" value="HTH_LUXR_1"/>
    <property type="match status" value="1"/>
</dbReference>
<dbReference type="InterPro" id="IPR036388">
    <property type="entry name" value="WH-like_DNA-bd_sf"/>
</dbReference>
<dbReference type="PANTHER" id="PTHR44688">
    <property type="entry name" value="DNA-BINDING TRANSCRIPTIONAL ACTIVATOR DEVR_DOSR"/>
    <property type="match status" value="1"/>
</dbReference>
<sequence length="265" mass="31448">MAEKKIIPISTEQFHEYFSIYNKTDEKNDDMVYSDIIENIRNFAVGHYFWFIADCTTMHTKEVSNNIELHTPYQNKTQNNLNVQHFLDLIHPDDSQYLLSALVSAARIYKNMRKSGKYNVRFNFYARMLDQENNYRWVLIQAPKQYFNKYNQIESSLIVINDLSHFPIKEMPVFSIIDDDGRKVQYFKYINKADLDINDKPNITQREKEILVLMARGLNSPKIAESLFISYYTVENHKRNLRRKTNTKTSTELIAYSINNRLLNV</sequence>
<dbReference type="STRING" id="1338011.BD94_1793"/>
<dbReference type="InterPro" id="IPR016032">
    <property type="entry name" value="Sig_transdc_resp-reg_C-effctor"/>
</dbReference>
<dbReference type="PANTHER" id="PTHR44688:SF16">
    <property type="entry name" value="DNA-BINDING TRANSCRIPTIONAL ACTIVATOR DEVR_DOSR"/>
    <property type="match status" value="1"/>
</dbReference>
<dbReference type="Gene3D" id="3.30.450.20">
    <property type="entry name" value="PAS domain"/>
    <property type="match status" value="1"/>
</dbReference>
<dbReference type="GO" id="GO:0006355">
    <property type="term" value="P:regulation of DNA-templated transcription"/>
    <property type="evidence" value="ECO:0007669"/>
    <property type="project" value="InterPro"/>
</dbReference>
<dbReference type="HOGENOM" id="CLU_1048628_0_0_10"/>
<dbReference type="Gene3D" id="1.10.10.10">
    <property type="entry name" value="Winged helix-like DNA-binding domain superfamily/Winged helix DNA-binding domain"/>
    <property type="match status" value="1"/>
</dbReference>
<proteinExistence type="predicted"/>
<name>A0A077EG68_9FLAO</name>
<dbReference type="PRINTS" id="PR00038">
    <property type="entry name" value="HTHLUXR"/>
</dbReference>
<reference evidence="5" key="1">
    <citation type="journal article" date="2013" name="Lancet">
        <title>First case of E anophelis outbreak in an intensive-care unit.</title>
        <authorList>
            <person name="Teo J."/>
            <person name="Tan S.Y."/>
            <person name="Tay M."/>
            <person name="Ding Y."/>
            <person name="Kjelleberg S."/>
            <person name="Givskov M."/>
            <person name="Lin R.T."/>
            <person name="Yang L."/>
        </authorList>
    </citation>
    <scope>NUCLEOTIDE SEQUENCE [LARGE SCALE GENOMIC DNA]</scope>
    <source>
        <strain evidence="5">NUHP1</strain>
    </source>
</reference>
<dbReference type="InterPro" id="IPR000792">
    <property type="entry name" value="Tscrpt_reg_LuxR_C"/>
</dbReference>
<organism evidence="5 6">
    <name type="scientific">Elizabethkingia anophelis NUHP1</name>
    <dbReference type="NCBI Taxonomy" id="1338011"/>
    <lineage>
        <taxon>Bacteria</taxon>
        <taxon>Pseudomonadati</taxon>
        <taxon>Bacteroidota</taxon>
        <taxon>Flavobacteriia</taxon>
        <taxon>Flavobacteriales</taxon>
        <taxon>Weeksellaceae</taxon>
        <taxon>Elizabethkingia</taxon>
    </lineage>
</organism>
<evidence type="ECO:0000313" key="5">
    <source>
        <dbReference type="EMBL" id="AIL45568.1"/>
    </source>
</evidence>